<protein>
    <submittedName>
        <fullName evidence="1">Uncharacterized protein</fullName>
    </submittedName>
</protein>
<reference evidence="1" key="1">
    <citation type="submission" date="2022-08" db="EMBL/GenBank/DDBJ databases">
        <title>A Global Phylogenomic Analysis of the Shiitake Genus Lentinula.</title>
        <authorList>
            <consortium name="DOE Joint Genome Institute"/>
            <person name="Sierra-Patev S."/>
            <person name="Min B."/>
            <person name="Naranjo-Ortiz M."/>
            <person name="Looney B."/>
            <person name="Konkel Z."/>
            <person name="Slot J.C."/>
            <person name="Sakamoto Y."/>
            <person name="Steenwyk J.L."/>
            <person name="Rokas A."/>
            <person name="Carro J."/>
            <person name="Camarero S."/>
            <person name="Ferreira P."/>
            <person name="Molpeceres G."/>
            <person name="Ruiz-Duenas F.J."/>
            <person name="Serrano A."/>
            <person name="Henrissat B."/>
            <person name="Drula E."/>
            <person name="Hughes K.W."/>
            <person name="Mata J.L."/>
            <person name="Ishikawa N.K."/>
            <person name="Vargas-Isla R."/>
            <person name="Ushijima S."/>
            <person name="Smith C.A."/>
            <person name="Ahrendt S."/>
            <person name="Andreopoulos W."/>
            <person name="He G."/>
            <person name="Labutti K."/>
            <person name="Lipzen A."/>
            <person name="Ng V."/>
            <person name="Riley R."/>
            <person name="Sandor L."/>
            <person name="Barry K."/>
            <person name="Martinez A.T."/>
            <person name="Xiao Y."/>
            <person name="Gibbons J.G."/>
            <person name="Terashima K."/>
            <person name="Grigoriev I.V."/>
            <person name="Hibbett D.S."/>
        </authorList>
    </citation>
    <scope>NUCLEOTIDE SEQUENCE</scope>
    <source>
        <strain evidence="1">RHP3577 ss4</strain>
    </source>
</reference>
<evidence type="ECO:0000313" key="2">
    <source>
        <dbReference type="Proteomes" id="UP001150217"/>
    </source>
</evidence>
<comment type="caution">
    <text evidence="1">The sequence shown here is derived from an EMBL/GenBank/DDBJ whole genome shotgun (WGS) entry which is preliminary data.</text>
</comment>
<sequence length="116" mass="13037">MADTAKSQEGACAAAYYMSEINAGAVRRFSRALIISRKKGPLQARWFPVHRYLAFLVPRWWIFLFLSPRTQSTSTESPEFSLNLGFCPDGAMVPVKSLSLPKAHSVSCSRLEQERL</sequence>
<keyword evidence="2" id="KW-1185">Reference proteome</keyword>
<accession>A0ABQ8V120</accession>
<organism evidence="1 2">
    <name type="scientific">Lentinula lateritia</name>
    <dbReference type="NCBI Taxonomy" id="40482"/>
    <lineage>
        <taxon>Eukaryota</taxon>
        <taxon>Fungi</taxon>
        <taxon>Dikarya</taxon>
        <taxon>Basidiomycota</taxon>
        <taxon>Agaricomycotina</taxon>
        <taxon>Agaricomycetes</taxon>
        <taxon>Agaricomycetidae</taxon>
        <taxon>Agaricales</taxon>
        <taxon>Marasmiineae</taxon>
        <taxon>Omphalotaceae</taxon>
        <taxon>Lentinula</taxon>
    </lineage>
</organism>
<gene>
    <name evidence="1" type="ORF">C8R41DRAFT_871113</name>
</gene>
<proteinExistence type="predicted"/>
<dbReference type="EMBL" id="JANVFT010000099">
    <property type="protein sequence ID" value="KAJ4468938.1"/>
    <property type="molecule type" value="Genomic_DNA"/>
</dbReference>
<name>A0ABQ8V120_9AGAR</name>
<dbReference type="Proteomes" id="UP001150217">
    <property type="component" value="Unassembled WGS sequence"/>
</dbReference>
<evidence type="ECO:0000313" key="1">
    <source>
        <dbReference type="EMBL" id="KAJ4468938.1"/>
    </source>
</evidence>